<accession>A0ABQ4J205</accession>
<dbReference type="Proteomes" id="UP000643165">
    <property type="component" value="Unassembled WGS sequence"/>
</dbReference>
<keyword evidence="3" id="KW-1185">Reference proteome</keyword>
<reference evidence="2 3" key="1">
    <citation type="submission" date="2021-01" db="EMBL/GenBank/DDBJ databases">
        <title>Whole genome shotgun sequence of Verrucosispora lutea NBRC 106530.</title>
        <authorList>
            <person name="Komaki H."/>
            <person name="Tamura T."/>
        </authorList>
    </citation>
    <scope>NUCLEOTIDE SEQUENCE [LARGE SCALE GENOMIC DNA]</scope>
    <source>
        <strain evidence="2 3">NBRC 106530</strain>
    </source>
</reference>
<evidence type="ECO:0000256" key="1">
    <source>
        <dbReference type="SAM" id="MobiDB-lite"/>
    </source>
</evidence>
<evidence type="ECO:0000313" key="2">
    <source>
        <dbReference type="EMBL" id="GIJ24179.1"/>
    </source>
</evidence>
<sequence length="159" mass="16362">MAARSAPPAPEERISWACGSTGSVRTPAPTRHRAPSRRSTARSSGGSGGNSADGLKAGEPASRSELSPAVPMCLRLTPAADSTDDSKDATTRRRIGGTHTRGATGLTAISVALTEPTHQPNKLRDLFGVIPQAAGSLSARKGARLREPCAILGDVRQSA</sequence>
<organism evidence="2 3">
    <name type="scientific">Micromonospora lutea</name>
    <dbReference type="NCBI Taxonomy" id="419825"/>
    <lineage>
        <taxon>Bacteria</taxon>
        <taxon>Bacillati</taxon>
        <taxon>Actinomycetota</taxon>
        <taxon>Actinomycetes</taxon>
        <taxon>Micromonosporales</taxon>
        <taxon>Micromonosporaceae</taxon>
        <taxon>Micromonospora</taxon>
    </lineage>
</organism>
<proteinExistence type="predicted"/>
<comment type="caution">
    <text evidence="2">The sequence shown here is derived from an EMBL/GenBank/DDBJ whole genome shotgun (WGS) entry which is preliminary data.</text>
</comment>
<evidence type="ECO:0000313" key="3">
    <source>
        <dbReference type="Proteomes" id="UP000643165"/>
    </source>
</evidence>
<feature type="compositionally biased region" description="Basic residues" evidence="1">
    <location>
        <begin position="30"/>
        <end position="40"/>
    </location>
</feature>
<gene>
    <name evidence="2" type="ORF">Vlu01_48030</name>
</gene>
<name>A0ABQ4J205_9ACTN</name>
<dbReference type="EMBL" id="BOPB01000031">
    <property type="protein sequence ID" value="GIJ24179.1"/>
    <property type="molecule type" value="Genomic_DNA"/>
</dbReference>
<protein>
    <submittedName>
        <fullName evidence="2">Uncharacterized protein</fullName>
    </submittedName>
</protein>
<feature type="region of interest" description="Disordered" evidence="1">
    <location>
        <begin position="1"/>
        <end position="102"/>
    </location>
</feature>